<evidence type="ECO:0000259" key="10">
    <source>
        <dbReference type="Pfam" id="PF09329"/>
    </source>
</evidence>
<sequence>MENSDEIGDCNLDELLNLLDDNDEPETNGKISDYIKNTELSVSNTAVPNTTSTKPRSKHKLNNSSLIEKPVNCDNNEQENIVDPLEKELLQMEQRMKKLKAEIMKKKNIKNDKPSFTKLSSVIDPNSQQSESVRYLNEEEKLNLISNLNAKKSEIHKGDTDSEDDEDNRNPFEAQMSSYGKEIKKRIAHAGKMEQNRSKQNGWNKHKSESLLSLGKKHKSVENEKELNTISDPFSGLRIMNPLISSADMKEMMQNRRMIPMSSISSQLRGGDIEGDWVTIGVIVSKSDTKTSQKGTQYSIWQMSDLKDCTKVISLFLFSGAYKNLWKSYVGSVVGILNPQIMKDSNKQTDGRNVLTMSVNTHEKILIMGTAKDLGWCKGRNKEYSTCKQFVNKNICEFCIFHIQKEYKKMSAKRSEIQSSFGRVDPRKAFQKKVLGKDQVFYGGQLFGFSGKESTSRKKLTPASKSKDLATLSSLSMKLKVETLKEKDKREAFKYMTDNQLATVAQVSKENEKLGEMLLAPTPGARNLLMHKSKRPSGFIEETSKASQITPLKSAKEFLKSTM</sequence>
<organism evidence="12 13">
    <name type="scientific">Armadillidium nasatum</name>
    <dbReference type="NCBI Taxonomy" id="96803"/>
    <lineage>
        <taxon>Eukaryota</taxon>
        <taxon>Metazoa</taxon>
        <taxon>Ecdysozoa</taxon>
        <taxon>Arthropoda</taxon>
        <taxon>Crustacea</taxon>
        <taxon>Multicrustacea</taxon>
        <taxon>Malacostraca</taxon>
        <taxon>Eumalacostraca</taxon>
        <taxon>Peracarida</taxon>
        <taxon>Isopoda</taxon>
        <taxon>Oniscidea</taxon>
        <taxon>Crinocheta</taxon>
        <taxon>Armadillidiidae</taxon>
        <taxon>Armadillidium</taxon>
    </lineage>
</organism>
<dbReference type="EMBL" id="SEYY01020624">
    <property type="protein sequence ID" value="KAB7497153.1"/>
    <property type="molecule type" value="Genomic_DNA"/>
</dbReference>
<evidence type="ECO:0000256" key="6">
    <source>
        <dbReference type="ARBA" id="ARBA00022833"/>
    </source>
</evidence>
<feature type="domain" description="Zinc finger Mcm10/DnaG-type" evidence="10">
    <location>
        <begin position="369"/>
        <end position="414"/>
    </location>
</feature>
<protein>
    <submittedName>
        <fullName evidence="12">Protein MCM10-like protein</fullName>
    </submittedName>
</protein>
<dbReference type="Pfam" id="PF22379">
    <property type="entry name" value="OB_MCM10"/>
    <property type="match status" value="1"/>
</dbReference>
<comment type="subcellular location">
    <subcellularLocation>
        <location evidence="1">Nucleus</location>
    </subcellularLocation>
</comment>
<reference evidence="12 13" key="1">
    <citation type="journal article" date="2019" name="PLoS Biol.">
        <title>Sex chromosomes control vertical transmission of feminizing Wolbachia symbionts in an isopod.</title>
        <authorList>
            <person name="Becking T."/>
            <person name="Chebbi M.A."/>
            <person name="Giraud I."/>
            <person name="Moumen B."/>
            <person name="Laverre T."/>
            <person name="Caubet Y."/>
            <person name="Peccoud J."/>
            <person name="Gilbert C."/>
            <person name="Cordaux R."/>
        </authorList>
    </citation>
    <scope>NUCLEOTIDE SEQUENCE [LARGE SCALE GENOMIC DNA]</scope>
    <source>
        <strain evidence="12">ANa2</strain>
        <tissue evidence="12">Whole body excluding digestive tract and cuticle</tissue>
    </source>
</reference>
<dbReference type="Gene3D" id="2.40.50.140">
    <property type="entry name" value="Nucleic acid-binding proteins"/>
    <property type="match status" value="1"/>
</dbReference>
<keyword evidence="5" id="KW-0863">Zinc-finger</keyword>
<comment type="caution">
    <text evidence="12">The sequence shown here is derived from an EMBL/GenBank/DDBJ whole genome shotgun (WGS) entry which is preliminary data.</text>
</comment>
<comment type="similarity">
    <text evidence="2">Belongs to the MCM10 family.</text>
</comment>
<feature type="region of interest" description="Disordered" evidence="9">
    <location>
        <begin position="19"/>
        <end position="38"/>
    </location>
</feature>
<keyword evidence="6" id="KW-0862">Zinc</keyword>
<dbReference type="GO" id="GO:0003688">
    <property type="term" value="F:DNA replication origin binding"/>
    <property type="evidence" value="ECO:0007669"/>
    <property type="project" value="TreeGrafter"/>
</dbReference>
<keyword evidence="7" id="KW-0539">Nucleus</keyword>
<evidence type="ECO:0000313" key="12">
    <source>
        <dbReference type="EMBL" id="KAB7497153.1"/>
    </source>
</evidence>
<evidence type="ECO:0000256" key="3">
    <source>
        <dbReference type="ARBA" id="ARBA00022705"/>
    </source>
</evidence>
<dbReference type="GO" id="GO:0008270">
    <property type="term" value="F:zinc ion binding"/>
    <property type="evidence" value="ECO:0007669"/>
    <property type="project" value="UniProtKB-KW"/>
</dbReference>
<dbReference type="Pfam" id="PF09329">
    <property type="entry name" value="zf-primase"/>
    <property type="match status" value="1"/>
</dbReference>
<feature type="non-terminal residue" evidence="12">
    <location>
        <position position="563"/>
    </location>
</feature>
<evidence type="ECO:0000256" key="5">
    <source>
        <dbReference type="ARBA" id="ARBA00022771"/>
    </source>
</evidence>
<dbReference type="AlphaFoldDB" id="A0A5N5SSI7"/>
<dbReference type="FunFam" id="2.40.50.140:FF:000174">
    <property type="entry name" value="DNA replication licensing factor mcm10"/>
    <property type="match status" value="1"/>
</dbReference>
<dbReference type="InterPro" id="IPR012340">
    <property type="entry name" value="NA-bd_OB-fold"/>
</dbReference>
<dbReference type="PANTHER" id="PTHR13454">
    <property type="entry name" value="PROTEIN MCM10 HOMOLOG"/>
    <property type="match status" value="1"/>
</dbReference>
<dbReference type="GO" id="GO:0003697">
    <property type="term" value="F:single-stranded DNA binding"/>
    <property type="evidence" value="ECO:0007669"/>
    <property type="project" value="InterPro"/>
</dbReference>
<evidence type="ECO:0000256" key="4">
    <source>
        <dbReference type="ARBA" id="ARBA00022723"/>
    </source>
</evidence>
<dbReference type="OrthoDB" id="273123at2759"/>
<keyword evidence="4" id="KW-0479">Metal-binding</keyword>
<feature type="compositionally biased region" description="Polar residues" evidence="9">
    <location>
        <begin position="45"/>
        <end position="54"/>
    </location>
</feature>
<keyword evidence="8" id="KW-0175">Coiled coil</keyword>
<evidence type="ECO:0000259" key="11">
    <source>
        <dbReference type="Pfam" id="PF22379"/>
    </source>
</evidence>
<dbReference type="InterPro" id="IPR015408">
    <property type="entry name" value="Znf_Mcm10/DnaG"/>
</dbReference>
<dbReference type="PANTHER" id="PTHR13454:SF11">
    <property type="entry name" value="PROTEIN MCM10 HOMOLOG"/>
    <property type="match status" value="1"/>
</dbReference>
<evidence type="ECO:0000256" key="8">
    <source>
        <dbReference type="SAM" id="Coils"/>
    </source>
</evidence>
<evidence type="ECO:0000256" key="7">
    <source>
        <dbReference type="ARBA" id="ARBA00023242"/>
    </source>
</evidence>
<feature type="region of interest" description="Disordered" evidence="9">
    <location>
        <begin position="153"/>
        <end position="172"/>
    </location>
</feature>
<dbReference type="InterPro" id="IPR040184">
    <property type="entry name" value="Mcm10"/>
</dbReference>
<dbReference type="GO" id="GO:0043596">
    <property type="term" value="C:nuclear replication fork"/>
    <property type="evidence" value="ECO:0007669"/>
    <property type="project" value="TreeGrafter"/>
</dbReference>
<keyword evidence="13" id="KW-1185">Reference proteome</keyword>
<evidence type="ECO:0000256" key="1">
    <source>
        <dbReference type="ARBA" id="ARBA00004123"/>
    </source>
</evidence>
<feature type="region of interest" description="Disordered" evidence="9">
    <location>
        <begin position="45"/>
        <end position="71"/>
    </location>
</feature>
<proteinExistence type="inferred from homology"/>
<gene>
    <name evidence="12" type="primary">Mcm10</name>
    <name evidence="12" type="ORF">Anas_04164</name>
</gene>
<name>A0A5N5SSI7_9CRUS</name>
<feature type="domain" description="MCM10 OB-fold" evidence="11">
    <location>
        <begin position="234"/>
        <end position="366"/>
    </location>
</feature>
<evidence type="ECO:0000313" key="13">
    <source>
        <dbReference type="Proteomes" id="UP000326759"/>
    </source>
</evidence>
<dbReference type="InterPro" id="IPR055065">
    <property type="entry name" value="OB_MCM10"/>
</dbReference>
<accession>A0A5N5SSI7</accession>
<dbReference type="GO" id="GO:0006270">
    <property type="term" value="P:DNA replication initiation"/>
    <property type="evidence" value="ECO:0007669"/>
    <property type="project" value="InterPro"/>
</dbReference>
<evidence type="ECO:0000256" key="2">
    <source>
        <dbReference type="ARBA" id="ARBA00009679"/>
    </source>
</evidence>
<keyword evidence="3" id="KW-0235">DNA replication</keyword>
<feature type="coiled-coil region" evidence="8">
    <location>
        <begin position="75"/>
        <end position="109"/>
    </location>
</feature>
<evidence type="ECO:0000256" key="9">
    <source>
        <dbReference type="SAM" id="MobiDB-lite"/>
    </source>
</evidence>
<dbReference type="Proteomes" id="UP000326759">
    <property type="component" value="Unassembled WGS sequence"/>
</dbReference>